<evidence type="ECO:0000256" key="2">
    <source>
        <dbReference type="SAM" id="Phobius"/>
    </source>
</evidence>
<gene>
    <name evidence="3" type="ORF">ES288_D04G183200v1</name>
</gene>
<evidence type="ECO:0000313" key="4">
    <source>
        <dbReference type="Proteomes" id="UP000323506"/>
    </source>
</evidence>
<proteinExistence type="predicted"/>
<keyword evidence="4" id="KW-1185">Reference proteome</keyword>
<evidence type="ECO:0000256" key="1">
    <source>
        <dbReference type="SAM" id="MobiDB-lite"/>
    </source>
</evidence>
<dbReference type="AlphaFoldDB" id="A0A5D2D1J1"/>
<feature type="region of interest" description="Disordered" evidence="1">
    <location>
        <begin position="18"/>
        <end position="41"/>
    </location>
</feature>
<dbReference type="Proteomes" id="UP000323506">
    <property type="component" value="Chromosome D04"/>
</dbReference>
<accession>A0A5D2D1J1</accession>
<keyword evidence="2" id="KW-0472">Membrane</keyword>
<keyword evidence="2" id="KW-0812">Transmembrane</keyword>
<evidence type="ECO:0000313" key="3">
    <source>
        <dbReference type="EMBL" id="TYG74445.1"/>
    </source>
</evidence>
<reference evidence="3 4" key="1">
    <citation type="submission" date="2019-06" db="EMBL/GenBank/DDBJ databases">
        <title>WGS assembly of Gossypium darwinii.</title>
        <authorList>
            <person name="Chen Z.J."/>
            <person name="Sreedasyam A."/>
            <person name="Ando A."/>
            <person name="Song Q."/>
            <person name="De L."/>
            <person name="Hulse-Kemp A."/>
            <person name="Ding M."/>
            <person name="Ye W."/>
            <person name="Kirkbride R."/>
            <person name="Jenkins J."/>
            <person name="Plott C."/>
            <person name="Lovell J."/>
            <person name="Lin Y.-M."/>
            <person name="Vaughn R."/>
            <person name="Liu B."/>
            <person name="Li W."/>
            <person name="Simpson S."/>
            <person name="Scheffler B."/>
            <person name="Saski C."/>
            <person name="Grover C."/>
            <person name="Hu G."/>
            <person name="Conover J."/>
            <person name="Carlson J."/>
            <person name="Shu S."/>
            <person name="Boston L."/>
            <person name="Williams M."/>
            <person name="Peterson D."/>
            <person name="Mcgee K."/>
            <person name="Jones D."/>
            <person name="Wendel J."/>
            <person name="Stelly D."/>
            <person name="Grimwood J."/>
            <person name="Schmutz J."/>
        </authorList>
    </citation>
    <scope>NUCLEOTIDE SEQUENCE [LARGE SCALE GENOMIC DNA]</scope>
    <source>
        <strain evidence="3">1808015.09</strain>
    </source>
</reference>
<name>A0A5D2D1J1_GOSDA</name>
<feature type="transmembrane region" description="Helical" evidence="2">
    <location>
        <begin position="104"/>
        <end position="124"/>
    </location>
</feature>
<keyword evidence="2" id="KW-1133">Transmembrane helix</keyword>
<protein>
    <submittedName>
        <fullName evidence="3">Uncharacterized protein</fullName>
    </submittedName>
</protein>
<sequence>MAFRPYYPVDCNPGETLEGSRSLGERRRPPTMARGPVIDGSRHEGSIDWRAAAVTRGRARRLAAMGRPRCGAGSISQLGFSESWPDFGPFGLRVKFVFGSLEPIVIWTVSFIYFLVYFIFALGFDLV</sequence>
<dbReference type="EMBL" id="CM017704">
    <property type="protein sequence ID" value="TYG74445.1"/>
    <property type="molecule type" value="Genomic_DNA"/>
</dbReference>
<organism evidence="3 4">
    <name type="scientific">Gossypium darwinii</name>
    <name type="common">Darwin's cotton</name>
    <name type="synonym">Gossypium barbadense var. darwinii</name>
    <dbReference type="NCBI Taxonomy" id="34276"/>
    <lineage>
        <taxon>Eukaryota</taxon>
        <taxon>Viridiplantae</taxon>
        <taxon>Streptophyta</taxon>
        <taxon>Embryophyta</taxon>
        <taxon>Tracheophyta</taxon>
        <taxon>Spermatophyta</taxon>
        <taxon>Magnoliopsida</taxon>
        <taxon>eudicotyledons</taxon>
        <taxon>Gunneridae</taxon>
        <taxon>Pentapetalae</taxon>
        <taxon>rosids</taxon>
        <taxon>malvids</taxon>
        <taxon>Malvales</taxon>
        <taxon>Malvaceae</taxon>
        <taxon>Malvoideae</taxon>
        <taxon>Gossypium</taxon>
    </lineage>
</organism>